<dbReference type="PROSITE" id="PS51134">
    <property type="entry name" value="ZF_TFIIB"/>
    <property type="match status" value="1"/>
</dbReference>
<accession>A0A9P6N2A3</accession>
<dbReference type="AlphaFoldDB" id="A0A9P6N2A3"/>
<keyword evidence="1" id="KW-0677">Repeat</keyword>
<dbReference type="InterPro" id="IPR036915">
    <property type="entry name" value="Cyclin-like_sf"/>
</dbReference>
<sequence length="724" mass="81088">MTEGASIPVDTKTSSTASSPTSSTPSGINTVYNTNDLNLRSDLKCPDCKSANIHEEDQEVICRDCGHVFEDFIFESAAGRESHPSFAYGLTRVSRVGRPIQQVPKRLHTTLPNQNFENRRIRRAKRFEQIREYLAAAGRQSGLSLSHVSRAYYLWKRAMDHLDLRFWDPAARTAIACLYLAAKESKKGVSLVDLAVRTNVSPYKIGANYKQVKSSLMELKVLAVDFSPDEDPWIVLQRILTIGTPDSTQQGDVENLPREIQAVLGIDMEVAESAASLRSLLSSAQKCLMIAKDSGLMTGRLPQALGAACLVIAIEVRLVLTVCPEGLYEFAARLFGTSAHTVSLRHKELRQSMLTWARRLPFVKGAGKIKEPKLVYYMDDVLKYFGHLQEQNRQLWAMLDKDEDSSHDEVGPGGHITAEDLEAERQMLQDGTFWASDDDDIYDDWGGKQGARSANQNCKSDQDTVSSDRAYPPSYVHNLLLEKKQLQYIQEAKLQLNDKSLTHNGKGSGGMARQRIDWIKQLLALGTRTEEEILKATDIALEYWARSDVAKKSSHRSQEQLDSTQLTAEDLDEQELSQYLRNPSDAGAVLRVMGEVYTEVENKAAAASLKPPTRRDPKNKTGQKRKVTASNSQPQQKKKVRSSKLNLEALRELEAEETQEFSGLRIINQDAEEVRETSGDAEGVEEDSGAGTNVHDGYGDSDGEYDDENYDYYDYRDEYNDAYD</sequence>
<evidence type="ECO:0000256" key="6">
    <source>
        <dbReference type="SAM" id="MobiDB-lite"/>
    </source>
</evidence>
<dbReference type="GO" id="GO:0008270">
    <property type="term" value="F:zinc ion binding"/>
    <property type="evidence" value="ECO:0007669"/>
    <property type="project" value="UniProtKB-KW"/>
</dbReference>
<feature type="compositionally biased region" description="Polar residues" evidence="6">
    <location>
        <begin position="452"/>
        <end position="467"/>
    </location>
</feature>
<keyword evidence="5" id="KW-0862">Zinc</keyword>
<evidence type="ECO:0000259" key="7">
    <source>
        <dbReference type="PROSITE" id="PS51134"/>
    </source>
</evidence>
<dbReference type="SUPFAM" id="SSF57783">
    <property type="entry name" value="Zinc beta-ribbon"/>
    <property type="match status" value="1"/>
</dbReference>
<reference evidence="8" key="1">
    <citation type="journal article" date="2020" name="Fungal Divers.">
        <title>Resolving the Mortierellaceae phylogeny through synthesis of multi-gene phylogenetics and phylogenomics.</title>
        <authorList>
            <person name="Vandepol N."/>
            <person name="Liber J."/>
            <person name="Desiro A."/>
            <person name="Na H."/>
            <person name="Kennedy M."/>
            <person name="Barry K."/>
            <person name="Grigoriev I.V."/>
            <person name="Miller A.N."/>
            <person name="O'Donnell K."/>
            <person name="Stajich J.E."/>
            <person name="Bonito G."/>
        </authorList>
    </citation>
    <scope>NUCLEOTIDE SEQUENCE</scope>
    <source>
        <strain evidence="8">NRRL 2769</strain>
    </source>
</reference>
<dbReference type="Gene3D" id="1.10.472.10">
    <property type="entry name" value="Cyclin-like"/>
    <property type="match status" value="1"/>
</dbReference>
<name>A0A9P6N2A3_9FUNG</name>
<dbReference type="CDD" id="cd00043">
    <property type="entry name" value="CYCLIN_SF"/>
    <property type="match status" value="1"/>
</dbReference>
<feature type="compositionally biased region" description="Acidic residues" evidence="6">
    <location>
        <begin position="699"/>
        <end position="711"/>
    </location>
</feature>
<evidence type="ECO:0000256" key="3">
    <source>
        <dbReference type="ARBA" id="ARBA00023163"/>
    </source>
</evidence>
<feature type="domain" description="TFIIB-type" evidence="7">
    <location>
        <begin position="41"/>
        <end position="70"/>
    </location>
</feature>
<dbReference type="OrthoDB" id="2436478at2759"/>
<feature type="compositionally biased region" description="Low complexity" evidence="6">
    <location>
        <begin position="11"/>
        <end position="26"/>
    </location>
</feature>
<dbReference type="InterPro" id="IPR013137">
    <property type="entry name" value="Znf_TFIIB"/>
</dbReference>
<dbReference type="GO" id="GO:0070897">
    <property type="term" value="P:transcription preinitiation complex assembly"/>
    <property type="evidence" value="ECO:0007669"/>
    <property type="project" value="InterPro"/>
</dbReference>
<dbReference type="InterPro" id="IPR000812">
    <property type="entry name" value="TFIIB"/>
</dbReference>
<gene>
    <name evidence="8" type="primary">SUA7_1</name>
    <name evidence="8" type="ORF">BGZ80_001413</name>
</gene>
<proteinExistence type="predicted"/>
<evidence type="ECO:0000256" key="4">
    <source>
        <dbReference type="ARBA" id="ARBA00031706"/>
    </source>
</evidence>
<keyword evidence="3" id="KW-0804">Transcription</keyword>
<evidence type="ECO:0000313" key="8">
    <source>
        <dbReference type="EMBL" id="KAG0021929.1"/>
    </source>
</evidence>
<evidence type="ECO:0000256" key="1">
    <source>
        <dbReference type="ARBA" id="ARBA00022737"/>
    </source>
</evidence>
<keyword evidence="9" id="KW-1185">Reference proteome</keyword>
<comment type="caution">
    <text evidence="8">The sequence shown here is derived from an EMBL/GenBank/DDBJ whole genome shotgun (WGS) entry which is preliminary data.</text>
</comment>
<feature type="compositionally biased region" description="Basic and acidic residues" evidence="6">
    <location>
        <begin position="713"/>
        <end position="724"/>
    </location>
</feature>
<feature type="region of interest" description="Disordered" evidence="6">
    <location>
        <begin position="445"/>
        <end position="469"/>
    </location>
</feature>
<feature type="region of interest" description="Disordered" evidence="6">
    <location>
        <begin position="604"/>
        <end position="724"/>
    </location>
</feature>
<evidence type="ECO:0000313" key="9">
    <source>
        <dbReference type="Proteomes" id="UP000703661"/>
    </source>
</evidence>
<dbReference type="PANTHER" id="PTHR11618">
    <property type="entry name" value="TRANSCRIPTION INITIATION FACTOR IIB-RELATED"/>
    <property type="match status" value="1"/>
</dbReference>
<protein>
    <recommendedName>
        <fullName evidence="4">General transcription factor TFIIB</fullName>
    </recommendedName>
</protein>
<keyword evidence="5" id="KW-0479">Metal-binding</keyword>
<feature type="region of interest" description="Disordered" evidence="6">
    <location>
        <begin position="1"/>
        <end position="29"/>
    </location>
</feature>
<keyword evidence="2" id="KW-0805">Transcription regulation</keyword>
<dbReference type="PANTHER" id="PTHR11618:SF13">
    <property type="entry name" value="TRANSCRIPTION INITIATION FACTOR IIB"/>
    <property type="match status" value="1"/>
</dbReference>
<dbReference type="GO" id="GO:0005634">
    <property type="term" value="C:nucleus"/>
    <property type="evidence" value="ECO:0007669"/>
    <property type="project" value="TreeGrafter"/>
</dbReference>
<dbReference type="Proteomes" id="UP000703661">
    <property type="component" value="Unassembled WGS sequence"/>
</dbReference>
<dbReference type="EMBL" id="JAAAID010000132">
    <property type="protein sequence ID" value="KAG0021929.1"/>
    <property type="molecule type" value="Genomic_DNA"/>
</dbReference>
<dbReference type="GO" id="GO:0097550">
    <property type="term" value="C:transcription preinitiation complex"/>
    <property type="evidence" value="ECO:0007669"/>
    <property type="project" value="TreeGrafter"/>
</dbReference>
<dbReference type="Gene3D" id="2.20.25.10">
    <property type="match status" value="1"/>
</dbReference>
<dbReference type="SUPFAM" id="SSF47954">
    <property type="entry name" value="Cyclin-like"/>
    <property type="match status" value="1"/>
</dbReference>
<evidence type="ECO:0000256" key="2">
    <source>
        <dbReference type="ARBA" id="ARBA00023015"/>
    </source>
</evidence>
<keyword evidence="5" id="KW-0863">Zinc-finger</keyword>
<organism evidence="8 9">
    <name type="scientific">Entomortierella chlamydospora</name>
    <dbReference type="NCBI Taxonomy" id="101097"/>
    <lineage>
        <taxon>Eukaryota</taxon>
        <taxon>Fungi</taxon>
        <taxon>Fungi incertae sedis</taxon>
        <taxon>Mucoromycota</taxon>
        <taxon>Mortierellomycotina</taxon>
        <taxon>Mortierellomycetes</taxon>
        <taxon>Mortierellales</taxon>
        <taxon>Mortierellaceae</taxon>
        <taxon>Entomortierella</taxon>
    </lineage>
</organism>
<evidence type="ECO:0000256" key="5">
    <source>
        <dbReference type="PROSITE-ProRule" id="PRU00469"/>
    </source>
</evidence>